<dbReference type="AlphaFoldDB" id="A0A3L8RUY5"/>
<dbReference type="OrthoDB" id="9895472at2759"/>
<dbReference type="EMBL" id="QUSF01000250">
    <property type="protein sequence ID" value="RLV85337.1"/>
    <property type="molecule type" value="Genomic_DNA"/>
</dbReference>
<dbReference type="Proteomes" id="UP000276834">
    <property type="component" value="Unassembled WGS sequence"/>
</dbReference>
<sequence>MFAEGRRGAAPAAQPGSQRLWLNPALHCRCTAPAWSWKNESCRSRGRSPISLGMEVPLVLLLSRLVAEAAGKSPENL</sequence>
<name>A0A3L8RUY5_CHLGU</name>
<organism evidence="1 2">
    <name type="scientific">Chloebia gouldiae</name>
    <name type="common">Gouldian finch</name>
    <name type="synonym">Erythrura gouldiae</name>
    <dbReference type="NCBI Taxonomy" id="44316"/>
    <lineage>
        <taxon>Eukaryota</taxon>
        <taxon>Metazoa</taxon>
        <taxon>Chordata</taxon>
        <taxon>Craniata</taxon>
        <taxon>Vertebrata</taxon>
        <taxon>Euteleostomi</taxon>
        <taxon>Archelosauria</taxon>
        <taxon>Archosauria</taxon>
        <taxon>Dinosauria</taxon>
        <taxon>Saurischia</taxon>
        <taxon>Theropoda</taxon>
        <taxon>Coelurosauria</taxon>
        <taxon>Aves</taxon>
        <taxon>Neognathae</taxon>
        <taxon>Neoaves</taxon>
        <taxon>Telluraves</taxon>
        <taxon>Australaves</taxon>
        <taxon>Passeriformes</taxon>
        <taxon>Passeroidea</taxon>
        <taxon>Passeridae</taxon>
        <taxon>Chloebia</taxon>
    </lineage>
</organism>
<protein>
    <submittedName>
        <fullName evidence="1">Uncharacterized protein</fullName>
    </submittedName>
</protein>
<gene>
    <name evidence="1" type="ORF">DV515_00016072</name>
</gene>
<proteinExistence type="predicted"/>
<evidence type="ECO:0000313" key="2">
    <source>
        <dbReference type="Proteomes" id="UP000276834"/>
    </source>
</evidence>
<evidence type="ECO:0000313" key="1">
    <source>
        <dbReference type="EMBL" id="RLV85337.1"/>
    </source>
</evidence>
<feature type="non-terminal residue" evidence="1">
    <location>
        <position position="77"/>
    </location>
</feature>
<comment type="caution">
    <text evidence="1">The sequence shown here is derived from an EMBL/GenBank/DDBJ whole genome shotgun (WGS) entry which is preliminary data.</text>
</comment>
<keyword evidence="2" id="KW-1185">Reference proteome</keyword>
<accession>A0A3L8RUY5</accession>
<reference evidence="1 2" key="1">
    <citation type="journal article" date="2018" name="Proc. R. Soc. B">
        <title>A non-coding region near Follistatin controls head colour polymorphism in the Gouldian finch.</title>
        <authorList>
            <person name="Toomey M.B."/>
            <person name="Marques C.I."/>
            <person name="Andrade P."/>
            <person name="Araujo P.M."/>
            <person name="Sabatino S."/>
            <person name="Gazda M.A."/>
            <person name="Afonso S."/>
            <person name="Lopes R.J."/>
            <person name="Corbo J.C."/>
            <person name="Carneiro M."/>
        </authorList>
    </citation>
    <scope>NUCLEOTIDE SEQUENCE [LARGE SCALE GENOMIC DNA]</scope>
    <source>
        <strain evidence="1">Red01</strain>
        <tissue evidence="1">Muscle</tissue>
    </source>
</reference>